<organism evidence="2 3">
    <name type="scientific">Murinocardiopsis flavida</name>
    <dbReference type="NCBI Taxonomy" id="645275"/>
    <lineage>
        <taxon>Bacteria</taxon>
        <taxon>Bacillati</taxon>
        <taxon>Actinomycetota</taxon>
        <taxon>Actinomycetes</taxon>
        <taxon>Streptosporangiales</taxon>
        <taxon>Nocardiopsidaceae</taxon>
        <taxon>Murinocardiopsis</taxon>
    </lineage>
</organism>
<keyword evidence="1" id="KW-0812">Transmembrane</keyword>
<dbReference type="AlphaFoldDB" id="A0A2P8CM02"/>
<dbReference type="EMBL" id="PYGA01000037">
    <property type="protein sequence ID" value="PSK85987.1"/>
    <property type="molecule type" value="Genomic_DNA"/>
</dbReference>
<proteinExistence type="predicted"/>
<comment type="caution">
    <text evidence="2">The sequence shown here is derived from an EMBL/GenBank/DDBJ whole genome shotgun (WGS) entry which is preliminary data.</text>
</comment>
<keyword evidence="1" id="KW-0472">Membrane</keyword>
<keyword evidence="3" id="KW-1185">Reference proteome</keyword>
<feature type="transmembrane region" description="Helical" evidence="1">
    <location>
        <begin position="13"/>
        <end position="34"/>
    </location>
</feature>
<evidence type="ECO:0000256" key="1">
    <source>
        <dbReference type="SAM" id="Phobius"/>
    </source>
</evidence>
<dbReference type="Proteomes" id="UP000240542">
    <property type="component" value="Unassembled WGS sequence"/>
</dbReference>
<reference evidence="2 3" key="1">
    <citation type="submission" date="2018-03" db="EMBL/GenBank/DDBJ databases">
        <title>Genomic Encyclopedia of Archaeal and Bacterial Type Strains, Phase II (KMG-II): from individual species to whole genera.</title>
        <authorList>
            <person name="Goeker M."/>
        </authorList>
    </citation>
    <scope>NUCLEOTIDE SEQUENCE [LARGE SCALE GENOMIC DNA]</scope>
    <source>
        <strain evidence="2 3">DSM 45312</strain>
    </source>
</reference>
<evidence type="ECO:0000313" key="2">
    <source>
        <dbReference type="EMBL" id="PSK85987.1"/>
    </source>
</evidence>
<evidence type="ECO:0000313" key="3">
    <source>
        <dbReference type="Proteomes" id="UP000240542"/>
    </source>
</evidence>
<keyword evidence="1" id="KW-1133">Transmembrane helix</keyword>
<sequence>MDPPDRSGLVLDIAFVALTIACFAVVGLIARGAARL</sequence>
<gene>
    <name evidence="2" type="ORF">CLV63_13746</name>
</gene>
<name>A0A2P8CM02_9ACTN</name>
<protein>
    <submittedName>
        <fullName evidence="2">Uncharacterized protein</fullName>
    </submittedName>
</protein>
<accession>A0A2P8CM02</accession>